<dbReference type="EMBL" id="ML979138">
    <property type="protein sequence ID" value="KAF1913767.1"/>
    <property type="molecule type" value="Genomic_DNA"/>
</dbReference>
<sequence length="650" mass="70817">MAPLDRREHRQQRVRGAGPSAVQASFGFKFGALGAPPAKQAPLPAQRRRRSASIQRRSGTPKNQAAPPHLGKRKRGSALADPGEDDGEQDELSPDREELVRAIERSRRVVGTASPIREQVDEAADELSVLEHGASTARTALVHASVAMNGTPASQLAQKSTSAGSLPAPGTPADSIGSTRPASRKSTSRRSRSRSTNAVPATPAMHLNARLPPSLPSRPSLDTPTAAQADDESEDELSPSQVNGATPRVVATEQQSAIAQREDDHMEIDELSSPVQQTPAQATPVAQKANRVNDATARQIAKQPAAEPPAKRGRPRRVVLDDQDDVASAPVAKSATPIARKPKSKKAVVAEDELDEDDQLDHLSPDKHQASAVPKQSTKRSKEVVTLSDREGSEQYEEPEQEEEPETVPRPPPKRPLSKHAHHVKPSSDKPPRKRHRFLGPKQAISVMRIKGSTVRGITVADTTRTILEETINHRLQRMAEKMQTSQDSARRKELRGELNMSLSFKESLNEKLLDLQDANDVLSSNFNKMKLFKRDNAELRKDILTLQNNRQGVALEHDDVQAEYETEKARVDARNKLSADMFSIEAAIQNGRKKARREGREDEGPQVPISMLIGMVGRDVGSSGGGLLSNIKVFNGALERAAGWLEGRA</sequence>
<feature type="compositionally biased region" description="Polar residues" evidence="2">
    <location>
        <begin position="152"/>
        <end position="164"/>
    </location>
</feature>
<evidence type="ECO:0000256" key="1">
    <source>
        <dbReference type="SAM" id="Coils"/>
    </source>
</evidence>
<feature type="coiled-coil region" evidence="1">
    <location>
        <begin position="506"/>
        <end position="550"/>
    </location>
</feature>
<dbReference type="OrthoDB" id="5377952at2759"/>
<dbReference type="Proteomes" id="UP000800096">
    <property type="component" value="Unassembled WGS sequence"/>
</dbReference>
<feature type="domain" description="Inner kinetochore subunit AME1" evidence="3">
    <location>
        <begin position="453"/>
        <end position="641"/>
    </location>
</feature>
<feature type="compositionally biased region" description="Basic residues" evidence="2">
    <location>
        <begin position="182"/>
        <end position="193"/>
    </location>
</feature>
<dbReference type="InterPro" id="IPR048743">
    <property type="entry name" value="AME1"/>
</dbReference>
<dbReference type="Pfam" id="PF20994">
    <property type="entry name" value="CENPU"/>
    <property type="match status" value="1"/>
</dbReference>
<feature type="compositionally biased region" description="Low complexity" evidence="2">
    <location>
        <begin position="31"/>
        <end position="45"/>
    </location>
</feature>
<evidence type="ECO:0000313" key="4">
    <source>
        <dbReference type="EMBL" id="KAF1913767.1"/>
    </source>
</evidence>
<keyword evidence="1" id="KW-0175">Coiled coil</keyword>
<accession>A0A6A5QI79</accession>
<name>A0A6A5QI79_AMPQU</name>
<feature type="compositionally biased region" description="Acidic residues" evidence="2">
    <location>
        <begin position="350"/>
        <end position="359"/>
    </location>
</feature>
<gene>
    <name evidence="4" type="ORF">BDU57DRAFT_589360</name>
</gene>
<evidence type="ECO:0000256" key="2">
    <source>
        <dbReference type="SAM" id="MobiDB-lite"/>
    </source>
</evidence>
<proteinExistence type="predicted"/>
<organism evidence="4 5">
    <name type="scientific">Ampelomyces quisqualis</name>
    <name type="common">Powdery mildew agent</name>
    <dbReference type="NCBI Taxonomy" id="50730"/>
    <lineage>
        <taxon>Eukaryota</taxon>
        <taxon>Fungi</taxon>
        <taxon>Dikarya</taxon>
        <taxon>Ascomycota</taxon>
        <taxon>Pezizomycotina</taxon>
        <taxon>Dothideomycetes</taxon>
        <taxon>Pleosporomycetidae</taxon>
        <taxon>Pleosporales</taxon>
        <taxon>Pleosporineae</taxon>
        <taxon>Phaeosphaeriaceae</taxon>
        <taxon>Ampelomyces</taxon>
    </lineage>
</organism>
<feature type="region of interest" description="Disordered" evidence="2">
    <location>
        <begin position="152"/>
        <end position="442"/>
    </location>
</feature>
<feature type="compositionally biased region" description="Basic and acidic residues" evidence="2">
    <location>
        <begin position="360"/>
        <end position="369"/>
    </location>
</feature>
<dbReference type="AlphaFoldDB" id="A0A6A5QI79"/>
<feature type="compositionally biased region" description="Acidic residues" evidence="2">
    <location>
        <begin position="82"/>
        <end position="92"/>
    </location>
</feature>
<protein>
    <recommendedName>
        <fullName evidence="3">Inner kinetochore subunit AME1 domain-containing protein</fullName>
    </recommendedName>
</protein>
<feature type="compositionally biased region" description="Low complexity" evidence="2">
    <location>
        <begin position="274"/>
        <end position="287"/>
    </location>
</feature>
<evidence type="ECO:0000313" key="5">
    <source>
        <dbReference type="Proteomes" id="UP000800096"/>
    </source>
</evidence>
<feature type="compositionally biased region" description="Basic and acidic residues" evidence="2">
    <location>
        <begin position="380"/>
        <end position="393"/>
    </location>
</feature>
<reference evidence="4" key="1">
    <citation type="journal article" date="2020" name="Stud. Mycol.">
        <title>101 Dothideomycetes genomes: a test case for predicting lifestyles and emergence of pathogens.</title>
        <authorList>
            <person name="Haridas S."/>
            <person name="Albert R."/>
            <person name="Binder M."/>
            <person name="Bloem J."/>
            <person name="Labutti K."/>
            <person name="Salamov A."/>
            <person name="Andreopoulos B."/>
            <person name="Baker S."/>
            <person name="Barry K."/>
            <person name="Bills G."/>
            <person name="Bluhm B."/>
            <person name="Cannon C."/>
            <person name="Castanera R."/>
            <person name="Culley D."/>
            <person name="Daum C."/>
            <person name="Ezra D."/>
            <person name="Gonzalez J."/>
            <person name="Henrissat B."/>
            <person name="Kuo A."/>
            <person name="Liang C."/>
            <person name="Lipzen A."/>
            <person name="Lutzoni F."/>
            <person name="Magnuson J."/>
            <person name="Mondo S."/>
            <person name="Nolan M."/>
            <person name="Ohm R."/>
            <person name="Pangilinan J."/>
            <person name="Park H.-J."/>
            <person name="Ramirez L."/>
            <person name="Alfaro M."/>
            <person name="Sun H."/>
            <person name="Tritt A."/>
            <person name="Yoshinaga Y."/>
            <person name="Zwiers L.-H."/>
            <person name="Turgeon B."/>
            <person name="Goodwin S."/>
            <person name="Spatafora J."/>
            <person name="Crous P."/>
            <person name="Grigoriev I."/>
        </authorList>
    </citation>
    <scope>NUCLEOTIDE SEQUENCE</scope>
    <source>
        <strain evidence="4">HMLAC05119</strain>
    </source>
</reference>
<feature type="compositionally biased region" description="Basic residues" evidence="2">
    <location>
        <begin position="412"/>
        <end position="425"/>
    </location>
</feature>
<feature type="region of interest" description="Disordered" evidence="2">
    <location>
        <begin position="1"/>
        <end position="99"/>
    </location>
</feature>
<evidence type="ECO:0000259" key="3">
    <source>
        <dbReference type="Pfam" id="PF20994"/>
    </source>
</evidence>
<keyword evidence="5" id="KW-1185">Reference proteome</keyword>
<feature type="compositionally biased region" description="Acidic residues" evidence="2">
    <location>
        <begin position="394"/>
        <end position="406"/>
    </location>
</feature>